<organism evidence="8 9">
    <name type="scientific">Halomonas litopenaei</name>
    <dbReference type="NCBI Taxonomy" id="2109328"/>
    <lineage>
        <taxon>Bacteria</taxon>
        <taxon>Pseudomonadati</taxon>
        <taxon>Pseudomonadota</taxon>
        <taxon>Gammaproteobacteria</taxon>
        <taxon>Oceanospirillales</taxon>
        <taxon>Halomonadaceae</taxon>
        <taxon>Halomonas</taxon>
    </lineage>
</organism>
<name>A0ABX5J3C1_9GAMM</name>
<evidence type="ECO:0000256" key="3">
    <source>
        <dbReference type="ARBA" id="ARBA00014754"/>
    </source>
</evidence>
<keyword evidence="8" id="KW-0282">Flagellum</keyword>
<evidence type="ECO:0000256" key="4">
    <source>
        <dbReference type="ARBA" id="ARBA00022729"/>
    </source>
</evidence>
<comment type="caution">
    <text evidence="8">The sequence shown here is derived from an EMBL/GenBank/DDBJ whole genome shotgun (WGS) entry which is preliminary data.</text>
</comment>
<evidence type="ECO:0000256" key="6">
    <source>
        <dbReference type="ARBA" id="ARBA00025643"/>
    </source>
</evidence>
<proteinExistence type="inferred from homology"/>
<reference evidence="8 9" key="1">
    <citation type="submission" date="2018-03" db="EMBL/GenBank/DDBJ databases">
        <authorList>
            <person name="Zhou J."/>
            <person name="Li X."/>
            <person name="Xue M."/>
            <person name="Yin J."/>
        </authorList>
    </citation>
    <scope>NUCLEOTIDE SEQUENCE [LARGE SCALE GENOMIC DNA]</scope>
    <source>
        <strain evidence="8 9">SYSU ZJ2214</strain>
    </source>
</reference>
<dbReference type="SMART" id="SM00858">
    <property type="entry name" value="SAF"/>
    <property type="match status" value="1"/>
</dbReference>
<dbReference type="Gene3D" id="2.30.30.760">
    <property type="match status" value="1"/>
</dbReference>
<sequence length="279" mass="29814">MARKAPFKRPRALKIAPTTGIPMSRSSSLVQATASLSWVIARAALVLCVSTGFAASTAQASGQAVDDGGVDAGTGEALTRVESFLFEQALADGARPGDLEIQVFPPAASLADCRQPEPFLPRAGSRLAGRVSVGLRCEGERHRSRYLQAEITRLGERLVAARDIAPGERLSADMLTSERFDVSRLPSQALTDPQAAIGQIARRGIRQGQALSAHQLTSPKLVRRGEQVAVEASGRGFRISRQGEALEAGGLGDIVRVRVDRRQILDARVVERGRLAVTY</sequence>
<dbReference type="Pfam" id="PF17656">
    <property type="entry name" value="ChapFlgA_N"/>
    <property type="match status" value="1"/>
</dbReference>
<evidence type="ECO:0000256" key="1">
    <source>
        <dbReference type="ARBA" id="ARBA00004418"/>
    </source>
</evidence>
<dbReference type="Pfam" id="PF13144">
    <property type="entry name" value="ChapFlgA"/>
    <property type="match status" value="1"/>
</dbReference>
<accession>A0ABX5J3C1</accession>
<dbReference type="InterPro" id="IPR017585">
    <property type="entry name" value="SAF_FlgA"/>
</dbReference>
<gene>
    <name evidence="8" type="ORF">C6W88_07770</name>
</gene>
<feature type="domain" description="SAF" evidence="7">
    <location>
        <begin position="155"/>
        <end position="217"/>
    </location>
</feature>
<keyword evidence="5" id="KW-0574">Periplasm</keyword>
<comment type="function">
    <text evidence="6">Involved in the assembly process of the P-ring formation. It may associate with FlgF on the rod constituting a structure essential for the P-ring assembly or may act as a modulator protein for the P-ring assembly.</text>
</comment>
<comment type="similarity">
    <text evidence="2">Belongs to the FlgA family.</text>
</comment>
<keyword evidence="8" id="KW-0966">Cell projection</keyword>
<dbReference type="Gene3D" id="3.90.1210.10">
    <property type="entry name" value="Antifreeze-like/N-acetylneuraminic acid synthase C-terminal domain"/>
    <property type="match status" value="1"/>
</dbReference>
<evidence type="ECO:0000313" key="9">
    <source>
        <dbReference type="Proteomes" id="UP000241895"/>
    </source>
</evidence>
<evidence type="ECO:0000259" key="7">
    <source>
        <dbReference type="SMART" id="SM00858"/>
    </source>
</evidence>
<dbReference type="EMBL" id="PXNS01000004">
    <property type="protein sequence ID" value="PTL95228.1"/>
    <property type="molecule type" value="Genomic_DNA"/>
</dbReference>
<dbReference type="Proteomes" id="UP000241895">
    <property type="component" value="Unassembled WGS sequence"/>
</dbReference>
<keyword evidence="4" id="KW-0732">Signal</keyword>
<dbReference type="PANTHER" id="PTHR36307">
    <property type="entry name" value="FLAGELLA BASAL BODY P-RING FORMATION PROTEIN FLGA"/>
    <property type="match status" value="1"/>
</dbReference>
<keyword evidence="8" id="KW-0969">Cilium</keyword>
<dbReference type="InterPro" id="IPR013974">
    <property type="entry name" value="SAF"/>
</dbReference>
<evidence type="ECO:0000313" key="8">
    <source>
        <dbReference type="EMBL" id="PTL95228.1"/>
    </source>
</evidence>
<protein>
    <recommendedName>
        <fullName evidence="3">Flagella basal body P-ring formation protein FlgA</fullName>
    </recommendedName>
</protein>
<evidence type="ECO:0000256" key="5">
    <source>
        <dbReference type="ARBA" id="ARBA00022764"/>
    </source>
</evidence>
<dbReference type="InterPro" id="IPR041231">
    <property type="entry name" value="FlgA_N"/>
</dbReference>
<dbReference type="PANTHER" id="PTHR36307:SF1">
    <property type="entry name" value="FLAGELLA BASAL BODY P-RING FORMATION PROTEIN FLGA"/>
    <property type="match status" value="1"/>
</dbReference>
<comment type="subcellular location">
    <subcellularLocation>
        <location evidence="1">Periplasm</location>
    </subcellularLocation>
</comment>
<evidence type="ECO:0000256" key="2">
    <source>
        <dbReference type="ARBA" id="ARBA00010474"/>
    </source>
</evidence>
<dbReference type="NCBIfam" id="TIGR03170">
    <property type="entry name" value="flgA_cterm"/>
    <property type="match status" value="1"/>
</dbReference>
<dbReference type="CDD" id="cd11614">
    <property type="entry name" value="SAF_CpaB_FlgA_like"/>
    <property type="match status" value="1"/>
</dbReference>
<dbReference type="InterPro" id="IPR039246">
    <property type="entry name" value="Flagellar_FlgA"/>
</dbReference>
<keyword evidence="9" id="KW-1185">Reference proteome</keyword>